<dbReference type="EMBL" id="JAJHNU010000005">
    <property type="protein sequence ID" value="MDN4122610.1"/>
    <property type="molecule type" value="Genomic_DNA"/>
</dbReference>
<comment type="subcellular location">
    <subcellularLocation>
        <location evidence="1 8">Cell membrane</location>
        <topology evidence="1 8">Multi-pass membrane protein</topology>
    </subcellularLocation>
</comment>
<evidence type="ECO:0000256" key="7">
    <source>
        <dbReference type="ARBA" id="ARBA00023136"/>
    </source>
</evidence>
<dbReference type="InterPro" id="IPR052017">
    <property type="entry name" value="TSUP"/>
</dbReference>
<evidence type="ECO:0000256" key="3">
    <source>
        <dbReference type="ARBA" id="ARBA00022448"/>
    </source>
</evidence>
<keyword evidence="5 8" id="KW-0812">Transmembrane</keyword>
<feature type="transmembrane region" description="Helical" evidence="8">
    <location>
        <begin position="165"/>
        <end position="185"/>
    </location>
</feature>
<evidence type="ECO:0000256" key="5">
    <source>
        <dbReference type="ARBA" id="ARBA00022692"/>
    </source>
</evidence>
<evidence type="ECO:0000256" key="4">
    <source>
        <dbReference type="ARBA" id="ARBA00022475"/>
    </source>
</evidence>
<evidence type="ECO:0000256" key="8">
    <source>
        <dbReference type="RuleBase" id="RU363041"/>
    </source>
</evidence>
<keyword evidence="3" id="KW-0813">Transport</keyword>
<gene>
    <name evidence="9" type="ORF">LMS43_15050</name>
</gene>
<dbReference type="Pfam" id="PF01925">
    <property type="entry name" value="TauE"/>
    <property type="match status" value="1"/>
</dbReference>
<keyword evidence="10" id="KW-1185">Reference proteome</keyword>
<evidence type="ECO:0000313" key="9">
    <source>
        <dbReference type="EMBL" id="MDN4122610.1"/>
    </source>
</evidence>
<evidence type="ECO:0000256" key="2">
    <source>
        <dbReference type="ARBA" id="ARBA00009142"/>
    </source>
</evidence>
<dbReference type="PANTHER" id="PTHR30269">
    <property type="entry name" value="TRANSMEMBRANE PROTEIN YFCA"/>
    <property type="match status" value="1"/>
</dbReference>
<dbReference type="InterPro" id="IPR002781">
    <property type="entry name" value="TM_pro_TauE-like"/>
</dbReference>
<feature type="transmembrane region" description="Helical" evidence="8">
    <location>
        <begin position="229"/>
        <end position="250"/>
    </location>
</feature>
<evidence type="ECO:0000256" key="1">
    <source>
        <dbReference type="ARBA" id="ARBA00004651"/>
    </source>
</evidence>
<dbReference type="RefSeq" id="WP_266123861.1">
    <property type="nucleotide sequence ID" value="NZ_JAJHNU010000005.1"/>
</dbReference>
<feature type="transmembrane region" description="Helical" evidence="8">
    <location>
        <begin position="137"/>
        <end position="158"/>
    </location>
</feature>
<proteinExistence type="inferred from homology"/>
<comment type="caution">
    <text evidence="9">The sequence shown here is derived from an EMBL/GenBank/DDBJ whole genome shotgun (WGS) entry which is preliminary data.</text>
</comment>
<protein>
    <recommendedName>
        <fullName evidence="8">Probable membrane transporter protein</fullName>
    </recommendedName>
</protein>
<keyword evidence="4 8" id="KW-1003">Cell membrane</keyword>
<dbReference type="PANTHER" id="PTHR30269:SF37">
    <property type="entry name" value="MEMBRANE TRANSPORTER PROTEIN"/>
    <property type="match status" value="1"/>
</dbReference>
<dbReference type="Proteomes" id="UP001168613">
    <property type="component" value="Unassembled WGS sequence"/>
</dbReference>
<reference evidence="9" key="1">
    <citation type="submission" date="2021-11" db="EMBL/GenBank/DDBJ databases">
        <title>Draft genome sequence of Alcaligenes endophyticus type strain CCUG 75668T.</title>
        <authorList>
            <person name="Salva-Serra F."/>
            <person name="Duran R.E."/>
            <person name="Seeger M."/>
            <person name="Moore E.R.B."/>
            <person name="Jaen-Luchoro D."/>
        </authorList>
    </citation>
    <scope>NUCLEOTIDE SEQUENCE</scope>
    <source>
        <strain evidence="9">CCUG 75668</strain>
    </source>
</reference>
<keyword evidence="6 8" id="KW-1133">Transmembrane helix</keyword>
<evidence type="ECO:0000256" key="6">
    <source>
        <dbReference type="ARBA" id="ARBA00022989"/>
    </source>
</evidence>
<evidence type="ECO:0000313" key="10">
    <source>
        <dbReference type="Proteomes" id="UP001168613"/>
    </source>
</evidence>
<feature type="transmembrane region" description="Helical" evidence="8">
    <location>
        <begin position="197"/>
        <end position="217"/>
    </location>
</feature>
<feature type="transmembrane region" description="Helical" evidence="8">
    <location>
        <begin position="6"/>
        <end position="33"/>
    </location>
</feature>
<name>A0ABT8EMU5_9BURK</name>
<organism evidence="9 10">
    <name type="scientific">Alcaligenes endophyticus</name>
    <dbReference type="NCBI Taxonomy" id="1929088"/>
    <lineage>
        <taxon>Bacteria</taxon>
        <taxon>Pseudomonadati</taxon>
        <taxon>Pseudomonadota</taxon>
        <taxon>Betaproteobacteria</taxon>
        <taxon>Burkholderiales</taxon>
        <taxon>Alcaligenaceae</taxon>
        <taxon>Alcaligenes</taxon>
    </lineage>
</organism>
<comment type="similarity">
    <text evidence="2 8">Belongs to the 4-toluene sulfonate uptake permease (TSUP) (TC 2.A.102) family.</text>
</comment>
<sequence>MIDTLLILGVIALGTYFQTLTGFGLGIIVIGLVSGFNLASVAFIASVISLCSIVNGYAALHGHWRQLNRTVAGWTLAGIIPSTIAGTVLLNYLSHEANHVLKLLLGLLIIYSGISAMRKPVQQDSLSRRSTFFHYGFFSGICGGLFGMPGPPIILLFYRQPLAHAHIRSLLLLMFTGTALLRTLYELATQTLSEDAVYLALLALPLVTLLTLVSKRLPPPLSPQGIRKLSFFSLLLIGVGLSAESLWRMLAH</sequence>
<keyword evidence="7 8" id="KW-0472">Membrane</keyword>
<feature type="transmembrane region" description="Helical" evidence="8">
    <location>
        <begin position="72"/>
        <end position="93"/>
    </location>
</feature>
<feature type="transmembrane region" description="Helical" evidence="8">
    <location>
        <begin position="40"/>
        <end position="60"/>
    </location>
</feature>
<accession>A0ABT8EMU5</accession>
<feature type="transmembrane region" description="Helical" evidence="8">
    <location>
        <begin position="100"/>
        <end position="117"/>
    </location>
</feature>